<dbReference type="InterPro" id="IPR046233">
    <property type="entry name" value="DUF6266"/>
</dbReference>
<dbReference type="EMBL" id="JBBEUB010000004">
    <property type="protein sequence ID" value="MEJ2903638.1"/>
    <property type="molecule type" value="Genomic_DNA"/>
</dbReference>
<accession>A0ABU8NP21</accession>
<dbReference type="Pfam" id="PF19781">
    <property type="entry name" value="DUF6266"/>
    <property type="match status" value="1"/>
</dbReference>
<organism evidence="1 2">
    <name type="scientific">Pedobacter panaciterrae</name>
    <dbReference type="NCBI Taxonomy" id="363849"/>
    <lineage>
        <taxon>Bacteria</taxon>
        <taxon>Pseudomonadati</taxon>
        <taxon>Bacteroidota</taxon>
        <taxon>Sphingobacteriia</taxon>
        <taxon>Sphingobacteriales</taxon>
        <taxon>Sphingobacteriaceae</taxon>
        <taxon>Pedobacter</taxon>
    </lineage>
</organism>
<sequence length="209" mass="22955">MAIIKNGILGGFSGKAGTVVGYQSKERSLMRGKPRLRTSPPTPKELINREKFAYVQAWLQPLLEFLRVGFQGYAANFEGFVAAKSYNSKNALIGIPSYFQINPALALVSFGDMSQATTATAVAESGNVISFSWTGGNFAYDDRAMLVAYDITGERAKFNTASERAKEGFAKLKMDESFVGKQVDVYLAFVSEDRKRRSNSQYLGLVTVL</sequence>
<name>A0ABU8NP21_9SPHI</name>
<keyword evidence="2" id="KW-1185">Reference proteome</keyword>
<gene>
    <name evidence="1" type="ORF">WAE58_14425</name>
</gene>
<protein>
    <submittedName>
        <fullName evidence="1">DUF6266 family protein</fullName>
    </submittedName>
</protein>
<evidence type="ECO:0000313" key="2">
    <source>
        <dbReference type="Proteomes" id="UP001378956"/>
    </source>
</evidence>
<proteinExistence type="predicted"/>
<dbReference type="RefSeq" id="WP_172660172.1">
    <property type="nucleotide sequence ID" value="NZ_CBFGNQ010000015.1"/>
</dbReference>
<dbReference type="Proteomes" id="UP001378956">
    <property type="component" value="Unassembled WGS sequence"/>
</dbReference>
<reference evidence="1 2" key="1">
    <citation type="submission" date="2024-03" db="EMBL/GenBank/DDBJ databases">
        <title>Sequence of Lycoming College Course Isolates.</title>
        <authorList>
            <person name="Plotts O."/>
            <person name="Newman J."/>
        </authorList>
    </citation>
    <scope>NUCLEOTIDE SEQUENCE [LARGE SCALE GENOMIC DNA]</scope>
    <source>
        <strain evidence="1 2">CJB-3</strain>
    </source>
</reference>
<evidence type="ECO:0000313" key="1">
    <source>
        <dbReference type="EMBL" id="MEJ2903638.1"/>
    </source>
</evidence>
<comment type="caution">
    <text evidence="1">The sequence shown here is derived from an EMBL/GenBank/DDBJ whole genome shotgun (WGS) entry which is preliminary data.</text>
</comment>